<sequence length="306" mass="35921">MPNVWTHILFGEKIAKKAGYDPAAGLEAYFRLGTQGPDPFFYHNFWPWKSTPVQEIGEKIHYTRCGQFLMEMIEYGKEHQHDTKLTAYTLGFITHHILDRNTHPYIIYRSGNEGNRHQKLEIIIDTLLMKKLRNIETWKTPVYEQIFVGKKLDHQIEQMLTSLVDRLFPGAHSRMPANYVQVSYQHMVKALKVLYDPSGWKNRILGNLISPFSYQKNFEEKDYLNEEKNTWLHPAVEKEENNASFYELMENAEDEGIEILELVLQYWKTNDTETRETLKEKIGNLSYDTGKDCTAGLENKHFEPIL</sequence>
<accession>A0A5R9FAC1</accession>
<evidence type="ECO:0000313" key="3">
    <source>
        <dbReference type="Proteomes" id="UP000308230"/>
    </source>
</evidence>
<gene>
    <name evidence="2" type="ORF">FCL54_13745</name>
</gene>
<organism evidence="2 3">
    <name type="scientific">Exobacillus caeni</name>
    <dbReference type="NCBI Taxonomy" id="2574798"/>
    <lineage>
        <taxon>Bacteria</taxon>
        <taxon>Bacillati</taxon>
        <taxon>Bacillota</taxon>
        <taxon>Bacilli</taxon>
        <taxon>Bacillales</taxon>
        <taxon>Guptibacillaceae</taxon>
        <taxon>Exobacillus</taxon>
    </lineage>
</organism>
<dbReference type="RefSeq" id="WP_138127239.1">
    <property type="nucleotide sequence ID" value="NZ_SWLG01000009.1"/>
</dbReference>
<evidence type="ECO:0000313" key="2">
    <source>
        <dbReference type="EMBL" id="TLS36585.1"/>
    </source>
</evidence>
<protein>
    <recommendedName>
        <fullName evidence="1">Phospholipase C/D domain-containing protein</fullName>
    </recommendedName>
</protein>
<feature type="domain" description="Phospholipase C/D" evidence="1">
    <location>
        <begin position="6"/>
        <end position="141"/>
    </location>
</feature>
<dbReference type="Proteomes" id="UP000308230">
    <property type="component" value="Unassembled WGS sequence"/>
</dbReference>
<dbReference type="InterPro" id="IPR029002">
    <property type="entry name" value="PLPC/GPLD1"/>
</dbReference>
<name>A0A5R9FAC1_9BACL</name>
<proteinExistence type="predicted"/>
<reference evidence="2 3" key="1">
    <citation type="submission" date="2019-04" db="EMBL/GenBank/DDBJ databases">
        <title>Bacillus caeni sp. nov., a bacterium isolated from mangrove sediment.</title>
        <authorList>
            <person name="Huang H."/>
            <person name="Mo K."/>
            <person name="Hu Y."/>
        </authorList>
    </citation>
    <scope>NUCLEOTIDE SEQUENCE [LARGE SCALE GENOMIC DNA]</scope>
    <source>
        <strain evidence="2 3">HB172195</strain>
    </source>
</reference>
<comment type="caution">
    <text evidence="2">The sequence shown here is derived from an EMBL/GenBank/DDBJ whole genome shotgun (WGS) entry which is preliminary data.</text>
</comment>
<keyword evidence="3" id="KW-1185">Reference proteome</keyword>
<evidence type="ECO:0000259" key="1">
    <source>
        <dbReference type="Pfam" id="PF00882"/>
    </source>
</evidence>
<dbReference type="AlphaFoldDB" id="A0A5R9FAC1"/>
<dbReference type="Pfam" id="PF00882">
    <property type="entry name" value="Zn_dep_PLPC"/>
    <property type="match status" value="1"/>
</dbReference>
<dbReference type="OrthoDB" id="9810528at2"/>
<dbReference type="EMBL" id="SWLG01000009">
    <property type="protein sequence ID" value="TLS36585.1"/>
    <property type="molecule type" value="Genomic_DNA"/>
</dbReference>